<dbReference type="AlphaFoldDB" id="X0XTA4"/>
<sequence>STWNAVLGDSDSAKAVRKIAIDAVTQREYEENIIPDQTLAQHVNALYQLEEVFPDDVELKNARVKLLQALEARIKGAQSEIPEMKAFEEDPFDEQNNANLIEKFTERDNYFALGKISQPVVEEEDTTIRTRTGTEVISGQKPKYSFLSEGVNTEAAIQFG</sequence>
<dbReference type="EMBL" id="BARS01056859">
    <property type="protein sequence ID" value="GAG46444.1"/>
    <property type="molecule type" value="Genomic_DNA"/>
</dbReference>
<organism evidence="1">
    <name type="scientific">marine sediment metagenome</name>
    <dbReference type="NCBI Taxonomy" id="412755"/>
    <lineage>
        <taxon>unclassified sequences</taxon>
        <taxon>metagenomes</taxon>
        <taxon>ecological metagenomes</taxon>
    </lineage>
</organism>
<feature type="non-terminal residue" evidence="1">
    <location>
        <position position="1"/>
    </location>
</feature>
<proteinExistence type="predicted"/>
<protein>
    <submittedName>
        <fullName evidence="1">Uncharacterized protein</fullName>
    </submittedName>
</protein>
<gene>
    <name evidence="1" type="ORF">S01H1_83589</name>
</gene>
<name>X0XTA4_9ZZZZ</name>
<comment type="caution">
    <text evidence="1">The sequence shown here is derived from an EMBL/GenBank/DDBJ whole genome shotgun (WGS) entry which is preliminary data.</text>
</comment>
<feature type="non-terminal residue" evidence="1">
    <location>
        <position position="160"/>
    </location>
</feature>
<evidence type="ECO:0000313" key="1">
    <source>
        <dbReference type="EMBL" id="GAG46444.1"/>
    </source>
</evidence>
<reference evidence="1" key="1">
    <citation type="journal article" date="2014" name="Front. Microbiol.">
        <title>High frequency of phylogenetically diverse reductive dehalogenase-homologous genes in deep subseafloor sedimentary metagenomes.</title>
        <authorList>
            <person name="Kawai M."/>
            <person name="Futagami T."/>
            <person name="Toyoda A."/>
            <person name="Takaki Y."/>
            <person name="Nishi S."/>
            <person name="Hori S."/>
            <person name="Arai W."/>
            <person name="Tsubouchi T."/>
            <person name="Morono Y."/>
            <person name="Uchiyama I."/>
            <person name="Ito T."/>
            <person name="Fujiyama A."/>
            <person name="Inagaki F."/>
            <person name="Takami H."/>
        </authorList>
    </citation>
    <scope>NUCLEOTIDE SEQUENCE</scope>
    <source>
        <strain evidence="1">Expedition CK06-06</strain>
    </source>
</reference>
<accession>X0XTA4</accession>